<feature type="transmembrane region" description="Helical" evidence="2">
    <location>
        <begin position="124"/>
        <end position="143"/>
    </location>
</feature>
<feature type="transmembrane region" description="Helical" evidence="2">
    <location>
        <begin position="250"/>
        <end position="272"/>
    </location>
</feature>
<keyword evidence="2" id="KW-0812">Transmembrane</keyword>
<keyword evidence="2" id="KW-1133">Transmembrane helix</keyword>
<proteinExistence type="predicted"/>
<feature type="transmembrane region" description="Helical" evidence="2">
    <location>
        <begin position="209"/>
        <end position="229"/>
    </location>
</feature>
<organism evidence="3 4">
    <name type="scientific">Virgisporangium aurantiacum</name>
    <dbReference type="NCBI Taxonomy" id="175570"/>
    <lineage>
        <taxon>Bacteria</taxon>
        <taxon>Bacillati</taxon>
        <taxon>Actinomycetota</taxon>
        <taxon>Actinomycetes</taxon>
        <taxon>Micromonosporales</taxon>
        <taxon>Micromonosporaceae</taxon>
        <taxon>Virgisporangium</taxon>
    </lineage>
</organism>
<feature type="transmembrane region" description="Helical" evidence="2">
    <location>
        <begin position="169"/>
        <end position="189"/>
    </location>
</feature>
<evidence type="ECO:0000313" key="3">
    <source>
        <dbReference type="EMBL" id="GIJ56381.1"/>
    </source>
</evidence>
<feature type="transmembrane region" description="Helical" evidence="2">
    <location>
        <begin position="78"/>
        <end position="104"/>
    </location>
</feature>
<keyword evidence="2" id="KW-0472">Membrane</keyword>
<feature type="compositionally biased region" description="Basic and acidic residues" evidence="1">
    <location>
        <begin position="332"/>
        <end position="350"/>
    </location>
</feature>
<dbReference type="Proteomes" id="UP000612585">
    <property type="component" value="Unassembled WGS sequence"/>
</dbReference>
<dbReference type="AlphaFoldDB" id="A0A8J4E040"/>
<reference evidence="3" key="1">
    <citation type="submission" date="2021-01" db="EMBL/GenBank/DDBJ databases">
        <title>Whole genome shotgun sequence of Virgisporangium aurantiacum NBRC 16421.</title>
        <authorList>
            <person name="Komaki H."/>
            <person name="Tamura T."/>
        </authorList>
    </citation>
    <scope>NUCLEOTIDE SEQUENCE</scope>
    <source>
        <strain evidence="3">NBRC 16421</strain>
    </source>
</reference>
<sequence>MRRTAYLIAPLWSLAYLVLGLAWLAGLGGNPADPAVDTDADITLIGMWGPTAGAAILAALGAAGLVASALLRRPGRAAVPFAVTLGLLLAVVLPDYRVLVHIAYTPIVLVLFLLDRMPDGGRLWPWPVLNLGLMCAAGIALLVQAKDAVRADGPPDAGSLARWNRRGRWAVAVAVAVPVGYAFTRVMWALDIPFGISRDFLDELGDARYAGAALGAMGVGGAILTLGLVQRWGEVFPRWMVGLRGRRVPVGLATVPARLVAVTVTSAGLMYIRFAVTGEFGERFGFGDGQWAAILPELFWPLWGAALAVASYAYEVRRRGSGVPEVAVEKAPPTDRAAHQRGPEREHDVPRQALTMPR</sequence>
<evidence type="ECO:0000256" key="1">
    <source>
        <dbReference type="SAM" id="MobiDB-lite"/>
    </source>
</evidence>
<evidence type="ECO:0000313" key="4">
    <source>
        <dbReference type="Proteomes" id="UP000612585"/>
    </source>
</evidence>
<dbReference type="EMBL" id="BOPG01000024">
    <property type="protein sequence ID" value="GIJ56381.1"/>
    <property type="molecule type" value="Genomic_DNA"/>
</dbReference>
<feature type="transmembrane region" description="Helical" evidence="2">
    <location>
        <begin position="7"/>
        <end position="27"/>
    </location>
</feature>
<name>A0A8J4E040_9ACTN</name>
<comment type="caution">
    <text evidence="3">The sequence shown here is derived from an EMBL/GenBank/DDBJ whole genome shotgun (WGS) entry which is preliminary data.</text>
</comment>
<evidence type="ECO:0000256" key="2">
    <source>
        <dbReference type="SAM" id="Phobius"/>
    </source>
</evidence>
<feature type="transmembrane region" description="Helical" evidence="2">
    <location>
        <begin position="47"/>
        <end position="71"/>
    </location>
</feature>
<protein>
    <submittedName>
        <fullName evidence="3">Uncharacterized protein</fullName>
    </submittedName>
</protein>
<feature type="region of interest" description="Disordered" evidence="1">
    <location>
        <begin position="325"/>
        <end position="358"/>
    </location>
</feature>
<feature type="transmembrane region" description="Helical" evidence="2">
    <location>
        <begin position="292"/>
        <end position="314"/>
    </location>
</feature>
<gene>
    <name evidence="3" type="ORF">Vau01_038970</name>
</gene>
<keyword evidence="4" id="KW-1185">Reference proteome</keyword>
<dbReference type="RefSeq" id="WP_203994655.1">
    <property type="nucleotide sequence ID" value="NZ_BOPG01000024.1"/>
</dbReference>
<accession>A0A8J4E040</accession>